<dbReference type="SUPFAM" id="SSF75217">
    <property type="entry name" value="alpha/beta knot"/>
    <property type="match status" value="1"/>
</dbReference>
<dbReference type="GO" id="GO:0070042">
    <property type="term" value="F:rRNA (uridine-N3-)-methyltransferase activity"/>
    <property type="evidence" value="ECO:0007669"/>
    <property type="project" value="TreeGrafter"/>
</dbReference>
<sequence>MLDLEAMKNVRLYQNTPLIVGNELILSAYASHHLTKVLRFPQGKNIILFNGDGINYSAEVLQVKNECVVQILEKTPNLCESKLNLTLAQGIAKGEKMDFLIQKSVELGVNKIIPLFTEHCIVKLQGDKLHKRIAHWQKIIIGACEQSGRSVIPDLIQAMNFETFINTKFGNGFVLHHRAKQSLLEIDKINQATIIIGPEGGLSDQEIADAKAQGAQSLLLGSRVLRTETASLSAIANMQLLWGS</sequence>
<dbReference type="AlphaFoldDB" id="A0A3G3IP77"/>
<evidence type="ECO:0000256" key="7">
    <source>
        <dbReference type="ARBA" id="ARBA00022603"/>
    </source>
</evidence>
<dbReference type="CDD" id="cd18084">
    <property type="entry name" value="RsmE-like"/>
    <property type="match status" value="1"/>
</dbReference>
<dbReference type="EMBL" id="CP024634">
    <property type="protein sequence ID" value="AYQ57627.1"/>
    <property type="molecule type" value="Genomic_DNA"/>
</dbReference>
<name>A0A3G3IP77_9GAMM</name>
<evidence type="ECO:0000256" key="3">
    <source>
        <dbReference type="ARBA" id="ARBA00012328"/>
    </source>
</evidence>
<dbReference type="NCBIfam" id="TIGR00046">
    <property type="entry name" value="RsmE family RNA methyltransferase"/>
    <property type="match status" value="1"/>
</dbReference>
<evidence type="ECO:0000256" key="12">
    <source>
        <dbReference type="PIRNR" id="PIRNR015601"/>
    </source>
</evidence>
<evidence type="ECO:0000256" key="2">
    <source>
        <dbReference type="ARBA" id="ARBA00005528"/>
    </source>
</evidence>
<dbReference type="PANTHER" id="PTHR30027:SF3">
    <property type="entry name" value="16S RRNA (URACIL(1498)-N(3))-METHYLTRANSFERASE"/>
    <property type="match status" value="1"/>
</dbReference>
<organism evidence="15 16">
    <name type="scientific">Bathymodiolus thermophilus thioautotrophic gill symbiont</name>
    <dbReference type="NCBI Taxonomy" id="2360"/>
    <lineage>
        <taxon>Bacteria</taxon>
        <taxon>Pseudomonadati</taxon>
        <taxon>Pseudomonadota</taxon>
        <taxon>Gammaproteobacteria</taxon>
        <taxon>sulfur-oxidizing symbionts</taxon>
    </lineage>
</organism>
<dbReference type="RefSeq" id="WP_241156930.1">
    <property type="nucleotide sequence ID" value="NZ_CP024634.1"/>
</dbReference>
<dbReference type="GO" id="GO:0070475">
    <property type="term" value="P:rRNA base methylation"/>
    <property type="evidence" value="ECO:0007669"/>
    <property type="project" value="TreeGrafter"/>
</dbReference>
<proteinExistence type="inferred from homology"/>
<evidence type="ECO:0000313" key="16">
    <source>
        <dbReference type="Proteomes" id="UP000278334"/>
    </source>
</evidence>
<dbReference type="InterPro" id="IPR029026">
    <property type="entry name" value="tRNA_m1G_MTases_N"/>
</dbReference>
<dbReference type="SUPFAM" id="SSF88697">
    <property type="entry name" value="PUA domain-like"/>
    <property type="match status" value="1"/>
</dbReference>
<feature type="domain" description="Ribosomal RNA small subunit methyltransferase E PUA-like" evidence="14">
    <location>
        <begin position="31"/>
        <end position="72"/>
    </location>
</feature>
<evidence type="ECO:0000256" key="1">
    <source>
        <dbReference type="ARBA" id="ARBA00004496"/>
    </source>
</evidence>
<dbReference type="Gene3D" id="2.40.240.20">
    <property type="entry name" value="Hypothetical PUA domain-like, domain 1"/>
    <property type="match status" value="1"/>
</dbReference>
<evidence type="ECO:0000313" key="15">
    <source>
        <dbReference type="EMBL" id="AYQ57627.1"/>
    </source>
</evidence>
<keyword evidence="6 12" id="KW-0698">rRNA processing</keyword>
<gene>
    <name evidence="15" type="ORF">MS2017_1967</name>
</gene>
<dbReference type="InterPro" id="IPR006700">
    <property type="entry name" value="RsmE"/>
</dbReference>
<evidence type="ECO:0000256" key="4">
    <source>
        <dbReference type="ARBA" id="ARBA00013673"/>
    </source>
</evidence>
<feature type="domain" description="Ribosomal RNA small subunit methyltransferase E methyltransferase" evidence="13">
    <location>
        <begin position="80"/>
        <end position="239"/>
    </location>
</feature>
<comment type="subcellular location">
    <subcellularLocation>
        <location evidence="1 12">Cytoplasm</location>
    </subcellularLocation>
</comment>
<dbReference type="EC" id="2.1.1.193" evidence="3 12"/>
<protein>
    <recommendedName>
        <fullName evidence="4 12">Ribosomal RNA small subunit methyltransferase E</fullName>
        <ecNumber evidence="3 12">2.1.1.193</ecNumber>
    </recommendedName>
</protein>
<dbReference type="InterPro" id="IPR046886">
    <property type="entry name" value="RsmE_MTase_dom"/>
</dbReference>
<dbReference type="InterPro" id="IPR029028">
    <property type="entry name" value="Alpha/beta_knot_MTases"/>
</dbReference>
<comment type="function">
    <text evidence="10 12">Specifically methylates the N3 position of the uracil ring of uridine 1498 (m3U1498) in 16S rRNA. Acts on the fully assembled 30S ribosomal subunit.</text>
</comment>
<dbReference type="Pfam" id="PF20260">
    <property type="entry name" value="PUA_4"/>
    <property type="match status" value="1"/>
</dbReference>
<dbReference type="InterPro" id="IPR015947">
    <property type="entry name" value="PUA-like_sf"/>
</dbReference>
<evidence type="ECO:0000256" key="6">
    <source>
        <dbReference type="ARBA" id="ARBA00022552"/>
    </source>
</evidence>
<dbReference type="PANTHER" id="PTHR30027">
    <property type="entry name" value="RIBOSOMAL RNA SMALL SUBUNIT METHYLTRANSFERASE E"/>
    <property type="match status" value="1"/>
</dbReference>
<comment type="catalytic activity">
    <reaction evidence="11 12">
        <text>uridine(1498) in 16S rRNA + S-adenosyl-L-methionine = N(3)-methyluridine(1498) in 16S rRNA + S-adenosyl-L-homocysteine + H(+)</text>
        <dbReference type="Rhea" id="RHEA:42920"/>
        <dbReference type="Rhea" id="RHEA-COMP:10283"/>
        <dbReference type="Rhea" id="RHEA-COMP:10284"/>
        <dbReference type="ChEBI" id="CHEBI:15378"/>
        <dbReference type="ChEBI" id="CHEBI:57856"/>
        <dbReference type="ChEBI" id="CHEBI:59789"/>
        <dbReference type="ChEBI" id="CHEBI:65315"/>
        <dbReference type="ChEBI" id="CHEBI:74502"/>
        <dbReference type="EC" id="2.1.1.193"/>
    </reaction>
</comment>
<dbReference type="Gene3D" id="3.40.1280.10">
    <property type="match status" value="1"/>
</dbReference>
<evidence type="ECO:0000259" key="14">
    <source>
        <dbReference type="Pfam" id="PF20260"/>
    </source>
</evidence>
<evidence type="ECO:0000256" key="9">
    <source>
        <dbReference type="ARBA" id="ARBA00022691"/>
    </source>
</evidence>
<dbReference type="GO" id="GO:0005737">
    <property type="term" value="C:cytoplasm"/>
    <property type="evidence" value="ECO:0007669"/>
    <property type="project" value="UniProtKB-SubCell"/>
</dbReference>
<dbReference type="PIRSF" id="PIRSF015601">
    <property type="entry name" value="MTase_slr0722"/>
    <property type="match status" value="1"/>
</dbReference>
<evidence type="ECO:0000256" key="10">
    <source>
        <dbReference type="ARBA" id="ARBA00025699"/>
    </source>
</evidence>
<evidence type="ECO:0000256" key="8">
    <source>
        <dbReference type="ARBA" id="ARBA00022679"/>
    </source>
</evidence>
<keyword evidence="7 12" id="KW-0489">Methyltransferase</keyword>
<evidence type="ECO:0000256" key="11">
    <source>
        <dbReference type="ARBA" id="ARBA00047944"/>
    </source>
</evidence>
<evidence type="ECO:0000259" key="13">
    <source>
        <dbReference type="Pfam" id="PF04452"/>
    </source>
</evidence>
<accession>A0A3G3IP77</accession>
<dbReference type="KEGG" id="bthg:MS2017_1967"/>
<keyword evidence="9 12" id="KW-0949">S-adenosyl-L-methionine</keyword>
<keyword evidence="8 12" id="KW-0808">Transferase</keyword>
<evidence type="ECO:0000256" key="5">
    <source>
        <dbReference type="ARBA" id="ARBA00022490"/>
    </source>
</evidence>
<reference evidence="15 16" key="1">
    <citation type="submission" date="2017-11" db="EMBL/GenBank/DDBJ databases">
        <title>Genome sequence of the bacterial symbiont EPR9N from a vent mussel Bathymodiolus thermophilus.</title>
        <authorList>
            <person name="Won Y.-J."/>
        </authorList>
    </citation>
    <scope>NUCLEOTIDE SEQUENCE [LARGE SCALE GENOMIC DNA]</scope>
    <source>
        <strain evidence="15 16">EPR9N</strain>
    </source>
</reference>
<dbReference type="Pfam" id="PF04452">
    <property type="entry name" value="Methyltrans_RNA"/>
    <property type="match status" value="1"/>
</dbReference>
<keyword evidence="5 12" id="KW-0963">Cytoplasm</keyword>
<comment type="similarity">
    <text evidence="2 12">Belongs to the RNA methyltransferase RsmE family.</text>
</comment>
<dbReference type="InterPro" id="IPR046887">
    <property type="entry name" value="RsmE_PUA-like"/>
</dbReference>
<dbReference type="Proteomes" id="UP000278334">
    <property type="component" value="Chromosome"/>
</dbReference>
<dbReference type="NCBIfam" id="NF008692">
    <property type="entry name" value="PRK11713.1-5"/>
    <property type="match status" value="1"/>
</dbReference>